<comment type="caution">
    <text evidence="2">The sequence shown here is derived from an EMBL/GenBank/DDBJ whole genome shotgun (WGS) entry which is preliminary data.</text>
</comment>
<feature type="compositionally biased region" description="Basic residues" evidence="1">
    <location>
        <begin position="271"/>
        <end position="283"/>
    </location>
</feature>
<feature type="compositionally biased region" description="Basic and acidic residues" evidence="1">
    <location>
        <begin position="253"/>
        <end position="270"/>
    </location>
</feature>
<evidence type="ECO:0000313" key="3">
    <source>
        <dbReference type="Proteomes" id="UP000032702"/>
    </source>
</evidence>
<name>Q09CD5_STIAD</name>
<dbReference type="EMBL" id="AAMD01000006">
    <property type="protein sequence ID" value="EAU69376.1"/>
    <property type="molecule type" value="Genomic_DNA"/>
</dbReference>
<organism evidence="2 3">
    <name type="scientific">Stigmatella aurantiaca (strain DW4/3-1)</name>
    <dbReference type="NCBI Taxonomy" id="378806"/>
    <lineage>
        <taxon>Bacteria</taxon>
        <taxon>Pseudomonadati</taxon>
        <taxon>Myxococcota</taxon>
        <taxon>Myxococcia</taxon>
        <taxon>Myxococcales</taxon>
        <taxon>Cystobacterineae</taxon>
        <taxon>Archangiaceae</taxon>
        <taxon>Stigmatella</taxon>
    </lineage>
</organism>
<evidence type="ECO:0000256" key="1">
    <source>
        <dbReference type="SAM" id="MobiDB-lite"/>
    </source>
</evidence>
<reference evidence="2 3" key="1">
    <citation type="submission" date="2006-04" db="EMBL/GenBank/DDBJ databases">
        <authorList>
            <person name="Nierman W.C."/>
        </authorList>
    </citation>
    <scope>NUCLEOTIDE SEQUENCE [LARGE SCALE GENOMIC DNA]</scope>
    <source>
        <strain evidence="2 3">DW4/3-1</strain>
    </source>
</reference>
<gene>
    <name evidence="2" type="ORF">STIAU_3703</name>
</gene>
<dbReference type="Proteomes" id="UP000032702">
    <property type="component" value="Unassembled WGS sequence"/>
</dbReference>
<feature type="region of interest" description="Disordered" evidence="1">
    <location>
        <begin position="435"/>
        <end position="528"/>
    </location>
</feature>
<protein>
    <submittedName>
        <fullName evidence="2">Uncharacterized protein</fullName>
    </submittedName>
</protein>
<feature type="compositionally biased region" description="Basic residues" evidence="1">
    <location>
        <begin position="71"/>
        <end position="85"/>
    </location>
</feature>
<dbReference type="AlphaFoldDB" id="Q09CD5"/>
<feature type="region of interest" description="Disordered" evidence="1">
    <location>
        <begin position="1"/>
        <end position="26"/>
    </location>
</feature>
<feature type="compositionally biased region" description="Basic and acidic residues" evidence="1">
    <location>
        <begin position="443"/>
        <end position="453"/>
    </location>
</feature>
<accession>Q09CD5</accession>
<feature type="region of interest" description="Disordered" evidence="1">
    <location>
        <begin position="39"/>
        <end position="85"/>
    </location>
</feature>
<feature type="compositionally biased region" description="Low complexity" evidence="1">
    <location>
        <begin position="507"/>
        <end position="528"/>
    </location>
</feature>
<sequence>MAGREGLGVRNGHLHPGQPGFHLRSHAGLGIHDEQPSVRLHQPLHGGQPQAMARTAPGLGCPEERLEERGPRRRAHPHAVVHHLQHRLVPRRKDPDGDARRGLARRVLHRVGHQVARHHLEQLVGAVHRHARHQLPLQRHPQRGGGLRQLQQHRAHRRVQLRRRMLPTAPGPAEAQQRLDELAHAPRARLTLRQHLQRPRVHHPPRAADERQVSLERCQRPHQVVRHPVGEGIQLLVRAPQVLQLPLDRRLLPPQHRGDVPAHQQGDEHRHQRRHRTKHRVAHAQRGGVGGQIPRVLRVLLGQLRGQLVHLQHQRANPVRQVDPGALRLAAMGKDRGGTHLIRQRLASRVEALPRHLLARRHVLRVRIGGAADAPQDVLHHRVGRLALPVIHGPHVGFDGALQGERIHPDPPDEARPIQGLLHEVVHLLARAHLGPQGKGRHGGQERHREEKPGPVASQGNANAHSALRGATPASPRRWGPPGPEAVAGCSAAPGRGPTRTTRRTAPRASRTAPRASPTARASGPGDG</sequence>
<feature type="region of interest" description="Disordered" evidence="1">
    <location>
        <begin position="253"/>
        <end position="286"/>
    </location>
</feature>
<proteinExistence type="predicted"/>
<evidence type="ECO:0000313" key="2">
    <source>
        <dbReference type="EMBL" id="EAU69376.1"/>
    </source>
</evidence>